<dbReference type="PROSITE" id="PS50217">
    <property type="entry name" value="BZIP"/>
    <property type="match status" value="1"/>
</dbReference>
<evidence type="ECO:0000313" key="12">
    <source>
        <dbReference type="EMBL" id="VCW65966.1"/>
    </source>
</evidence>
<proteinExistence type="inferred from homology"/>
<evidence type="ECO:0000256" key="4">
    <source>
        <dbReference type="ARBA" id="ARBA00023125"/>
    </source>
</evidence>
<dbReference type="SUPFAM" id="SSF57959">
    <property type="entry name" value="Leucine zipper domain"/>
    <property type="match status" value="1"/>
</dbReference>
<evidence type="ECO:0000256" key="3">
    <source>
        <dbReference type="ARBA" id="ARBA00023015"/>
    </source>
</evidence>
<dbReference type="PANTHER" id="PTHR23351">
    <property type="entry name" value="FOS TRANSCRIPTION FACTOR-RELATED"/>
    <property type="match status" value="1"/>
</dbReference>
<sequence>RDSEQPVALEETETWFAGGGVVTGDLKSCHFLGPPEGTGRSQWQRDTRTEPLPAPCLSHAPLWGQWAADQDGCGHTRMPATGGQGFLPARFAVLSPSLSAQHTDPEEHQRLKKKQKNRAAAQRSRQKHTDKADALHQQHETLEKHNHVLRKEIQALQAELAWWSRTLRTHEGMCLMDSAPCLAPVTPGGWGQTERPLDPMLHGQHGCQEPLGLFQTPVSSPSAHRLSPDPQPHGSPGLPLSPLPSLCLGSPPTQLSPSPVQSASPLGSSLPRPSSELDTLLPSPPALCGPLQPLVMEHPTSGKLGASPDNLSVALGLACLQGREHKPAVLSAAHQLGLGVDPGPHPLSASRLLSSAQVHF</sequence>
<evidence type="ECO:0000256" key="1">
    <source>
        <dbReference type="ARBA" id="ARBA00007163"/>
    </source>
</evidence>
<keyword evidence="3" id="KW-0805">Transcription regulation</keyword>
<dbReference type="InterPro" id="IPR046347">
    <property type="entry name" value="bZIP_sf"/>
</dbReference>
<dbReference type="PANTHER" id="PTHR23351:SF11">
    <property type="entry name" value="BASIC LEUCINE ZIPPER TRANSCRIPTIONAL FACTOR ATF-LIKE 2"/>
    <property type="match status" value="1"/>
</dbReference>
<comment type="caution">
    <text evidence="12">The sequence shown here is derived from an EMBL/GenBank/DDBJ whole genome shotgun (WGS) entry which is preliminary data.</text>
</comment>
<organism evidence="12 13">
    <name type="scientific">Gulo gulo</name>
    <name type="common">Wolverine</name>
    <name type="synonym">Gluton</name>
    <dbReference type="NCBI Taxonomy" id="48420"/>
    <lineage>
        <taxon>Eukaryota</taxon>
        <taxon>Metazoa</taxon>
        <taxon>Chordata</taxon>
        <taxon>Craniata</taxon>
        <taxon>Vertebrata</taxon>
        <taxon>Euteleostomi</taxon>
        <taxon>Mammalia</taxon>
        <taxon>Eutheria</taxon>
        <taxon>Laurasiatheria</taxon>
        <taxon>Carnivora</taxon>
        <taxon>Caniformia</taxon>
        <taxon>Musteloidea</taxon>
        <taxon>Mustelidae</taxon>
        <taxon>Guloninae</taxon>
        <taxon>Gulo</taxon>
    </lineage>
</organism>
<comment type="similarity">
    <text evidence="1">Belongs to the bZIP family.</text>
</comment>
<evidence type="ECO:0000256" key="6">
    <source>
        <dbReference type="ARBA" id="ARBA00023163"/>
    </source>
</evidence>
<evidence type="ECO:0000256" key="8">
    <source>
        <dbReference type="ARBA" id="ARBA00064452"/>
    </source>
</evidence>
<comment type="subunit">
    <text evidence="8">Heterodimer; heterodimerizes with JUN family proteins.</text>
</comment>
<dbReference type="EMBL" id="CYRY02001320">
    <property type="protein sequence ID" value="VCW65966.1"/>
    <property type="molecule type" value="Genomic_DNA"/>
</dbReference>
<dbReference type="InterPro" id="IPR000837">
    <property type="entry name" value="AP-1"/>
</dbReference>
<accession>A0A9X9LEA2</accession>
<feature type="compositionally biased region" description="Low complexity" evidence="10">
    <location>
        <begin position="262"/>
        <end position="277"/>
    </location>
</feature>
<keyword evidence="7" id="KW-0539">Nucleus</keyword>
<dbReference type="Proteomes" id="UP000269945">
    <property type="component" value="Unassembled WGS sequence"/>
</dbReference>
<dbReference type="GO" id="GO:0000981">
    <property type="term" value="F:DNA-binding transcription factor activity, RNA polymerase II-specific"/>
    <property type="evidence" value="ECO:0007669"/>
    <property type="project" value="TreeGrafter"/>
</dbReference>
<evidence type="ECO:0000259" key="11">
    <source>
        <dbReference type="PROSITE" id="PS50217"/>
    </source>
</evidence>
<feature type="domain" description="BZIP" evidence="11">
    <location>
        <begin position="107"/>
        <end position="170"/>
    </location>
</feature>
<evidence type="ECO:0000256" key="10">
    <source>
        <dbReference type="SAM" id="MobiDB-lite"/>
    </source>
</evidence>
<dbReference type="GO" id="GO:0000978">
    <property type="term" value="F:RNA polymerase II cis-regulatory region sequence-specific DNA binding"/>
    <property type="evidence" value="ECO:0007669"/>
    <property type="project" value="TreeGrafter"/>
</dbReference>
<keyword evidence="4" id="KW-0238">DNA-binding</keyword>
<feature type="region of interest" description="Disordered" evidence="10">
    <location>
        <begin position="98"/>
        <end position="134"/>
    </location>
</feature>
<keyword evidence="2" id="KW-0221">Differentiation</keyword>
<feature type="non-terminal residue" evidence="12">
    <location>
        <position position="360"/>
    </location>
</feature>
<name>A0A9X9LEA2_GULGU</name>
<keyword evidence="13" id="KW-1185">Reference proteome</keyword>
<keyword evidence="5" id="KW-0010">Activator</keyword>
<dbReference type="PROSITE" id="PS00036">
    <property type="entry name" value="BZIP_BASIC"/>
    <property type="match status" value="1"/>
</dbReference>
<dbReference type="AlphaFoldDB" id="A0A9X9LEA2"/>
<feature type="compositionally biased region" description="Low complexity" evidence="10">
    <location>
        <begin position="232"/>
        <end position="252"/>
    </location>
</feature>
<dbReference type="GO" id="GO:0030154">
    <property type="term" value="P:cell differentiation"/>
    <property type="evidence" value="ECO:0007669"/>
    <property type="project" value="UniProtKB-KW"/>
</dbReference>
<evidence type="ECO:0000313" key="13">
    <source>
        <dbReference type="Proteomes" id="UP000269945"/>
    </source>
</evidence>
<keyword evidence="6" id="KW-0804">Transcription</keyword>
<evidence type="ECO:0000256" key="5">
    <source>
        <dbReference type="ARBA" id="ARBA00023159"/>
    </source>
</evidence>
<evidence type="ECO:0000256" key="9">
    <source>
        <dbReference type="ARBA" id="ARBA00074031"/>
    </source>
</evidence>
<dbReference type="FunFam" id="1.20.5.170:FF:000080">
    <property type="entry name" value="Basic leucine zipper transcriptional factor ATF-like 2"/>
    <property type="match status" value="1"/>
</dbReference>
<dbReference type="GO" id="GO:0005634">
    <property type="term" value="C:nucleus"/>
    <property type="evidence" value="ECO:0007669"/>
    <property type="project" value="TreeGrafter"/>
</dbReference>
<feature type="region of interest" description="Disordered" evidence="10">
    <location>
        <begin position="204"/>
        <end position="285"/>
    </location>
</feature>
<reference evidence="12 13" key="1">
    <citation type="submission" date="2018-10" db="EMBL/GenBank/DDBJ databases">
        <authorList>
            <person name="Ekblom R."/>
            <person name="Jareborg N."/>
        </authorList>
    </citation>
    <scope>NUCLEOTIDE SEQUENCE [LARGE SCALE GENOMIC DNA]</scope>
    <source>
        <tissue evidence="12">Muscle</tissue>
    </source>
</reference>
<dbReference type="Gene3D" id="1.20.5.170">
    <property type="match status" value="1"/>
</dbReference>
<evidence type="ECO:0000256" key="7">
    <source>
        <dbReference type="ARBA" id="ARBA00023242"/>
    </source>
</evidence>
<gene>
    <name evidence="12" type="ORF">BN2614_LOCUS3</name>
</gene>
<dbReference type="Pfam" id="PF00170">
    <property type="entry name" value="bZIP_1"/>
    <property type="match status" value="1"/>
</dbReference>
<protein>
    <recommendedName>
        <fullName evidence="9">Basic leucine zipper transcriptional factor ATF-like 2</fullName>
    </recommendedName>
</protein>
<dbReference type="SMART" id="SM00338">
    <property type="entry name" value="BRLZ"/>
    <property type="match status" value="1"/>
</dbReference>
<dbReference type="InterPro" id="IPR004827">
    <property type="entry name" value="bZIP"/>
</dbReference>
<evidence type="ECO:0000256" key="2">
    <source>
        <dbReference type="ARBA" id="ARBA00022782"/>
    </source>
</evidence>
<dbReference type="CDD" id="cd14701">
    <property type="entry name" value="bZIP_BATF"/>
    <property type="match status" value="1"/>
</dbReference>